<dbReference type="PANTHER" id="PTHR23502:SF74">
    <property type="entry name" value="MAJOR FACILITATOR SUPERFAMILY (MFS) PROFILE DOMAIN-CONTAINING PROTEIN"/>
    <property type="match status" value="1"/>
</dbReference>
<evidence type="ECO:0000256" key="4">
    <source>
        <dbReference type="ARBA" id="ARBA00023136"/>
    </source>
</evidence>
<proteinExistence type="predicted"/>
<feature type="transmembrane region" description="Helical" evidence="6">
    <location>
        <begin position="156"/>
        <end position="178"/>
    </location>
</feature>
<accession>A0A446BFW6</accession>
<feature type="transmembrane region" description="Helical" evidence="6">
    <location>
        <begin position="469"/>
        <end position="487"/>
    </location>
</feature>
<dbReference type="GO" id="GO:0005886">
    <property type="term" value="C:plasma membrane"/>
    <property type="evidence" value="ECO:0007669"/>
    <property type="project" value="TreeGrafter"/>
</dbReference>
<feature type="transmembrane region" description="Helical" evidence="6">
    <location>
        <begin position="320"/>
        <end position="345"/>
    </location>
</feature>
<dbReference type="Proteomes" id="UP000289323">
    <property type="component" value="Unassembled WGS sequence"/>
</dbReference>
<dbReference type="InterPro" id="IPR020846">
    <property type="entry name" value="MFS_dom"/>
</dbReference>
<dbReference type="Pfam" id="PF07690">
    <property type="entry name" value="MFS_1"/>
    <property type="match status" value="1"/>
</dbReference>
<feature type="transmembrane region" description="Helical" evidence="6">
    <location>
        <begin position="125"/>
        <end position="144"/>
    </location>
</feature>
<feature type="transmembrane region" description="Helical" evidence="6">
    <location>
        <begin position="184"/>
        <end position="205"/>
    </location>
</feature>
<evidence type="ECO:0000256" key="5">
    <source>
        <dbReference type="SAM" id="MobiDB-lite"/>
    </source>
</evidence>
<feature type="transmembrane region" description="Helical" evidence="6">
    <location>
        <begin position="217"/>
        <end position="237"/>
    </location>
</feature>
<reference evidence="8 9" key="1">
    <citation type="submission" date="2018-04" db="EMBL/GenBank/DDBJ databases">
        <authorList>
            <person name="Huttner S."/>
            <person name="Dainat J."/>
        </authorList>
    </citation>
    <scope>NUCLEOTIDE SEQUENCE [LARGE SCALE GENOMIC DNA]</scope>
</reference>
<evidence type="ECO:0000256" key="6">
    <source>
        <dbReference type="SAM" id="Phobius"/>
    </source>
</evidence>
<feature type="transmembrane region" description="Helical" evidence="6">
    <location>
        <begin position="405"/>
        <end position="426"/>
    </location>
</feature>
<sequence length="557" mass="59816">MEPPIPAEKNDKAPPLTPSGSSSSSRSGSIKSEHALPLREDDGGHHLRSHPPSTPQDDTLTIVSFEPNDPANPHNWSTRTKSFIFFTAFLSTTTTSFSSTLPSNFSPPLPVAFSVPDPSGPQRVLPASLYLAGFVFGPLVWAPLSEAPSIGRRRVLLAGAVLFVLASLAQAVVSGWAAFLALRFLAGVVGAPPVSVFGGVLADVFPDEVVRGRIMMLWSTTTFVGPLVGPILAGFASTKLGWRATFWRVPPLIALSLPVASLIATALMRETMASTILRRKAVKLNKENRNTGRRFVAQTDLQRENAWAAYRTTLSRPWRLLFCELVVSLSSAYMGFVYAVFYMLLQIFSRIFEGVYEFSPGMSGILFTLIGLGTIISCFIFHWYDGVAPRLTAQHPTKREEYLRLPLVCAGGPLFTLSMLWLGWFARPDIHWLVPLASMIPYGVAYNLIYVGIINYVTDAYGVYSASAHAALSITRSVAGALLPLAIEDMLGALGIAWSCTALAGVSAGLALVPFAFIAYGERIRAGSRLSAALKPNGGGGEQGEGPARVAAGLSAV</sequence>
<keyword evidence="2 6" id="KW-0812">Transmembrane</keyword>
<gene>
    <name evidence="8" type="ORF">TT172_LOCUS3752</name>
</gene>
<protein>
    <submittedName>
        <fullName evidence="8">647464a0-2830-4307-8bec-ad3e5f0ae547</fullName>
    </submittedName>
</protein>
<evidence type="ECO:0000256" key="3">
    <source>
        <dbReference type="ARBA" id="ARBA00022989"/>
    </source>
</evidence>
<feature type="domain" description="Major facilitator superfamily (MFS) profile" evidence="7">
    <location>
        <begin position="84"/>
        <end position="523"/>
    </location>
</feature>
<feature type="transmembrane region" description="Helical" evidence="6">
    <location>
        <begin position="249"/>
        <end position="268"/>
    </location>
</feature>
<keyword evidence="3 6" id="KW-1133">Transmembrane helix</keyword>
<feature type="transmembrane region" description="Helical" evidence="6">
    <location>
        <begin position="432"/>
        <end position="457"/>
    </location>
</feature>
<dbReference type="PROSITE" id="PS50850">
    <property type="entry name" value="MFS"/>
    <property type="match status" value="1"/>
</dbReference>
<feature type="transmembrane region" description="Helical" evidence="6">
    <location>
        <begin position="493"/>
        <end position="520"/>
    </location>
</feature>
<feature type="compositionally biased region" description="Basic and acidic residues" evidence="5">
    <location>
        <begin position="31"/>
        <end position="45"/>
    </location>
</feature>
<dbReference type="Gene3D" id="1.20.1250.20">
    <property type="entry name" value="MFS general substrate transporter like domains"/>
    <property type="match status" value="1"/>
</dbReference>
<feature type="compositionally biased region" description="Low complexity" evidence="5">
    <location>
        <begin position="19"/>
        <end position="29"/>
    </location>
</feature>
<dbReference type="EMBL" id="OUUZ01000008">
    <property type="protein sequence ID" value="SPQ21333.1"/>
    <property type="molecule type" value="Genomic_DNA"/>
</dbReference>
<dbReference type="GO" id="GO:0022857">
    <property type="term" value="F:transmembrane transporter activity"/>
    <property type="evidence" value="ECO:0007669"/>
    <property type="project" value="InterPro"/>
</dbReference>
<feature type="transmembrane region" description="Helical" evidence="6">
    <location>
        <begin position="83"/>
        <end position="105"/>
    </location>
</feature>
<dbReference type="AlphaFoldDB" id="A0A446BFW6"/>
<dbReference type="InterPro" id="IPR036259">
    <property type="entry name" value="MFS_trans_sf"/>
</dbReference>
<evidence type="ECO:0000259" key="7">
    <source>
        <dbReference type="PROSITE" id="PS50850"/>
    </source>
</evidence>
<dbReference type="PANTHER" id="PTHR23502">
    <property type="entry name" value="MAJOR FACILITATOR SUPERFAMILY"/>
    <property type="match status" value="1"/>
</dbReference>
<dbReference type="InterPro" id="IPR011701">
    <property type="entry name" value="MFS"/>
</dbReference>
<name>A0A446BFW6_9PEZI</name>
<evidence type="ECO:0000313" key="8">
    <source>
        <dbReference type="EMBL" id="SPQ21333.1"/>
    </source>
</evidence>
<feature type="transmembrane region" description="Helical" evidence="6">
    <location>
        <begin position="365"/>
        <end position="384"/>
    </location>
</feature>
<evidence type="ECO:0000256" key="2">
    <source>
        <dbReference type="ARBA" id="ARBA00022692"/>
    </source>
</evidence>
<comment type="subcellular location">
    <subcellularLocation>
        <location evidence="1">Membrane</location>
        <topology evidence="1">Multi-pass membrane protein</topology>
    </subcellularLocation>
</comment>
<feature type="region of interest" description="Disordered" evidence="5">
    <location>
        <begin position="1"/>
        <end position="74"/>
    </location>
</feature>
<organism evidence="8 9">
    <name type="scientific">Thermothielavioides terrestris</name>
    <dbReference type="NCBI Taxonomy" id="2587410"/>
    <lineage>
        <taxon>Eukaryota</taxon>
        <taxon>Fungi</taxon>
        <taxon>Dikarya</taxon>
        <taxon>Ascomycota</taxon>
        <taxon>Pezizomycotina</taxon>
        <taxon>Sordariomycetes</taxon>
        <taxon>Sordariomycetidae</taxon>
        <taxon>Sordariales</taxon>
        <taxon>Chaetomiaceae</taxon>
        <taxon>Thermothielavioides</taxon>
    </lineage>
</organism>
<keyword evidence="4 6" id="KW-0472">Membrane</keyword>
<evidence type="ECO:0000313" key="9">
    <source>
        <dbReference type="Proteomes" id="UP000289323"/>
    </source>
</evidence>
<evidence type="ECO:0000256" key="1">
    <source>
        <dbReference type="ARBA" id="ARBA00004141"/>
    </source>
</evidence>
<dbReference type="SUPFAM" id="SSF103473">
    <property type="entry name" value="MFS general substrate transporter"/>
    <property type="match status" value="1"/>
</dbReference>